<dbReference type="PANTHER" id="PTHR22946">
    <property type="entry name" value="DIENELACTONE HYDROLASE DOMAIN-CONTAINING PROTEIN-RELATED"/>
    <property type="match status" value="1"/>
</dbReference>
<dbReference type="GO" id="GO:0052689">
    <property type="term" value="F:carboxylic ester hydrolase activity"/>
    <property type="evidence" value="ECO:0007669"/>
    <property type="project" value="UniProtKB-ARBA"/>
</dbReference>
<accession>A0A511R5Z1</accession>
<dbReference type="InterPro" id="IPR050261">
    <property type="entry name" value="FrsA_esterase"/>
</dbReference>
<dbReference type="AlphaFoldDB" id="A0A511R5Z1"/>
<protein>
    <submittedName>
        <fullName evidence="4">DeoR family transcriptional regulator</fullName>
    </submittedName>
</protein>
<evidence type="ECO:0000313" key="4">
    <source>
        <dbReference type="EMBL" id="GEM84446.1"/>
    </source>
</evidence>
<proteinExistence type="inferred from homology"/>
<dbReference type="Pfam" id="PF00561">
    <property type="entry name" value="Abhydrolase_1"/>
    <property type="match status" value="1"/>
</dbReference>
<organism evidence="4 5">
    <name type="scientific">Meiothermus hypogaeus NBRC 106114</name>
    <dbReference type="NCBI Taxonomy" id="1227553"/>
    <lineage>
        <taxon>Bacteria</taxon>
        <taxon>Thermotogati</taxon>
        <taxon>Deinococcota</taxon>
        <taxon>Deinococci</taxon>
        <taxon>Thermales</taxon>
        <taxon>Thermaceae</taxon>
        <taxon>Meiothermus</taxon>
    </lineage>
</organism>
<evidence type="ECO:0000256" key="2">
    <source>
        <dbReference type="ARBA" id="ARBA00038115"/>
    </source>
</evidence>
<dbReference type="OrthoDB" id="9780269at2"/>
<evidence type="ECO:0000259" key="3">
    <source>
        <dbReference type="Pfam" id="PF00561"/>
    </source>
</evidence>
<gene>
    <name evidence="4" type="ORF">MHY01S_26120</name>
</gene>
<keyword evidence="1" id="KW-0378">Hydrolase</keyword>
<comment type="caution">
    <text evidence="4">The sequence shown here is derived from an EMBL/GenBank/DDBJ whole genome shotgun (WGS) entry which is preliminary data.</text>
</comment>
<evidence type="ECO:0000313" key="5">
    <source>
        <dbReference type="Proteomes" id="UP000321197"/>
    </source>
</evidence>
<feature type="domain" description="AB hydrolase-1" evidence="3">
    <location>
        <begin position="35"/>
        <end position="185"/>
    </location>
</feature>
<evidence type="ECO:0000256" key="1">
    <source>
        <dbReference type="ARBA" id="ARBA00022801"/>
    </source>
</evidence>
<comment type="similarity">
    <text evidence="2">Belongs to the AB hydrolase superfamily. FUS2 hydrolase family.</text>
</comment>
<dbReference type="EMBL" id="BJXL01000101">
    <property type="protein sequence ID" value="GEM84446.1"/>
    <property type="molecule type" value="Genomic_DNA"/>
</dbReference>
<dbReference type="Gene3D" id="3.40.50.1820">
    <property type="entry name" value="alpha/beta hydrolase"/>
    <property type="match status" value="1"/>
</dbReference>
<dbReference type="InterPro" id="IPR000073">
    <property type="entry name" value="AB_hydrolase_1"/>
</dbReference>
<dbReference type="PANTHER" id="PTHR22946:SF9">
    <property type="entry name" value="POLYKETIDE TRANSFERASE AF380"/>
    <property type="match status" value="1"/>
</dbReference>
<dbReference type="RefSeq" id="WP_119341142.1">
    <property type="nucleotide sequence ID" value="NZ_BJXL01000101.1"/>
</dbReference>
<dbReference type="InterPro" id="IPR029058">
    <property type="entry name" value="AB_hydrolase_fold"/>
</dbReference>
<dbReference type="SUPFAM" id="SSF53474">
    <property type="entry name" value="alpha/beta-Hydrolases"/>
    <property type="match status" value="1"/>
</dbReference>
<reference evidence="4 5" key="1">
    <citation type="submission" date="2019-07" db="EMBL/GenBank/DDBJ databases">
        <title>Whole genome shotgun sequence of Meiothermus hypogaeus NBRC 106114.</title>
        <authorList>
            <person name="Hosoyama A."/>
            <person name="Uohara A."/>
            <person name="Ohji S."/>
            <person name="Ichikawa N."/>
        </authorList>
    </citation>
    <scope>NUCLEOTIDE SEQUENCE [LARGE SCALE GENOMIC DNA]</scope>
    <source>
        <strain evidence="4 5">NBRC 106114</strain>
    </source>
</reference>
<name>A0A511R5Z1_9DEIN</name>
<sequence length="229" mass="24981">MATPQNFPSKAVYIPLENLVALEGDLCVPPGAEGVVLFAHGSGSSRHSPRNRYIAQELQQAGLATLLFDLLTPEEEQLDEYTRRYRFDIGLLADRLVASSDWLVHNALTRPLAQAFFGASTGAAAALLAAARLPTRVRAVVSRGGRPDLAGQALEKVRAPTLLIVGGWDEEVLRLNQQAFERLSCEKKLVVVPGATHLFEEPGKLQEVARLARDWLARYLGTEKGAHHA</sequence>
<dbReference type="Proteomes" id="UP000321197">
    <property type="component" value="Unassembled WGS sequence"/>
</dbReference>